<name>A0AAW8JGH8_9GAMM</name>
<organism evidence="1 2">
    <name type="scientific">Acinetobacter rudis</name>
    <dbReference type="NCBI Taxonomy" id="632955"/>
    <lineage>
        <taxon>Bacteria</taxon>
        <taxon>Pseudomonadati</taxon>
        <taxon>Pseudomonadota</taxon>
        <taxon>Gammaproteobacteria</taxon>
        <taxon>Moraxellales</taxon>
        <taxon>Moraxellaceae</taxon>
        <taxon>Acinetobacter</taxon>
    </lineage>
</organism>
<dbReference type="Proteomes" id="UP001243844">
    <property type="component" value="Unassembled WGS sequence"/>
</dbReference>
<dbReference type="RefSeq" id="WP_308981941.1">
    <property type="nucleotide sequence ID" value="NZ_JAVIDL010000035.1"/>
</dbReference>
<evidence type="ECO:0000313" key="2">
    <source>
        <dbReference type="Proteomes" id="UP001243844"/>
    </source>
</evidence>
<proteinExistence type="predicted"/>
<dbReference type="EMBL" id="JAVIDL010000035">
    <property type="protein sequence ID" value="MDQ8936819.1"/>
    <property type="molecule type" value="Genomic_DNA"/>
</dbReference>
<protein>
    <submittedName>
        <fullName evidence="1">Uncharacterized protein</fullName>
    </submittedName>
</protein>
<reference evidence="1" key="1">
    <citation type="submission" date="2023-08" db="EMBL/GenBank/DDBJ databases">
        <title>Emergence of clinically-relevant ST2 carbapenem-resistant Acinetobacter baumannii strains in hospital sewages in Zhejiang, East of China.</title>
        <authorList>
            <person name="Kaichao C."/>
            <person name="Zhang R."/>
        </authorList>
    </citation>
    <scope>NUCLEOTIDE SEQUENCE</scope>
    <source>
        <strain evidence="1">M-RB-37</strain>
    </source>
</reference>
<evidence type="ECO:0000313" key="1">
    <source>
        <dbReference type="EMBL" id="MDQ8936819.1"/>
    </source>
</evidence>
<dbReference type="AlphaFoldDB" id="A0AAW8JGH8"/>
<sequence>MSFQLLKLDSAQNNLHCPYCQHIVIDTTAEQYIEPCAHTLFVAMDLSFEYVSDVFETSLQRTVDDIHAHDDQLNIFQEISQSNYPQFVIYQMDLGIHDLSRYIGFTPQAIIEH</sequence>
<accession>A0AAW8JGH8</accession>
<gene>
    <name evidence="1" type="ORF">RFH47_13925</name>
</gene>
<comment type="caution">
    <text evidence="1">The sequence shown here is derived from an EMBL/GenBank/DDBJ whole genome shotgun (WGS) entry which is preliminary data.</text>
</comment>